<comment type="caution">
    <text evidence="1">The sequence shown here is derived from an EMBL/GenBank/DDBJ whole genome shotgun (WGS) entry which is preliminary data.</text>
</comment>
<accession>A0AAD1XVW3</accession>
<sequence>MLADSDKEESKEGSRIVKYVGSIEGEIKDFKREIASRIQNQAESEKKKEILGYFFNQGAIYANANLLGSSMS</sequence>
<protein>
    <submittedName>
        <fullName evidence="1">Uncharacterized protein</fullName>
    </submittedName>
</protein>
<keyword evidence="2" id="KW-1185">Reference proteome</keyword>
<evidence type="ECO:0000313" key="2">
    <source>
        <dbReference type="Proteomes" id="UP001295684"/>
    </source>
</evidence>
<proteinExistence type="predicted"/>
<evidence type="ECO:0000313" key="1">
    <source>
        <dbReference type="EMBL" id="CAI2379195.1"/>
    </source>
</evidence>
<dbReference type="Proteomes" id="UP001295684">
    <property type="component" value="Unassembled WGS sequence"/>
</dbReference>
<dbReference type="EMBL" id="CAMPGE010021017">
    <property type="protein sequence ID" value="CAI2379195.1"/>
    <property type="molecule type" value="Genomic_DNA"/>
</dbReference>
<dbReference type="AlphaFoldDB" id="A0AAD1XVW3"/>
<reference evidence="1" key="1">
    <citation type="submission" date="2023-07" db="EMBL/GenBank/DDBJ databases">
        <authorList>
            <consortium name="AG Swart"/>
            <person name="Singh M."/>
            <person name="Singh A."/>
            <person name="Seah K."/>
            <person name="Emmerich C."/>
        </authorList>
    </citation>
    <scope>NUCLEOTIDE SEQUENCE</scope>
    <source>
        <strain evidence="1">DP1</strain>
    </source>
</reference>
<gene>
    <name evidence="1" type="ORF">ECRASSUSDP1_LOCUS20604</name>
</gene>
<organism evidence="1 2">
    <name type="scientific">Euplotes crassus</name>
    <dbReference type="NCBI Taxonomy" id="5936"/>
    <lineage>
        <taxon>Eukaryota</taxon>
        <taxon>Sar</taxon>
        <taxon>Alveolata</taxon>
        <taxon>Ciliophora</taxon>
        <taxon>Intramacronucleata</taxon>
        <taxon>Spirotrichea</taxon>
        <taxon>Hypotrichia</taxon>
        <taxon>Euplotida</taxon>
        <taxon>Euplotidae</taxon>
        <taxon>Moneuplotes</taxon>
    </lineage>
</organism>
<name>A0AAD1XVW3_EUPCR</name>